<dbReference type="RefSeq" id="WP_085754990.1">
    <property type="nucleotide sequence ID" value="NZ_CP021023.1"/>
</dbReference>
<feature type="transmembrane region" description="Helical" evidence="1">
    <location>
        <begin position="101"/>
        <end position="123"/>
    </location>
</feature>
<evidence type="ECO:0000313" key="2">
    <source>
        <dbReference type="EMBL" id="ARN56287.1"/>
    </source>
</evidence>
<feature type="transmembrane region" description="Helical" evidence="1">
    <location>
        <begin position="70"/>
        <end position="89"/>
    </location>
</feature>
<dbReference type="SUPFAM" id="SSF53756">
    <property type="entry name" value="UDP-Glycosyltransferase/glycogen phosphorylase"/>
    <property type="match status" value="1"/>
</dbReference>
<organism evidence="2 3">
    <name type="scientific">Sedimentisphaera salicampi</name>
    <dbReference type="NCBI Taxonomy" id="1941349"/>
    <lineage>
        <taxon>Bacteria</taxon>
        <taxon>Pseudomonadati</taxon>
        <taxon>Planctomycetota</taxon>
        <taxon>Phycisphaerae</taxon>
        <taxon>Sedimentisphaerales</taxon>
        <taxon>Sedimentisphaeraceae</taxon>
        <taxon>Sedimentisphaera</taxon>
    </lineage>
</organism>
<reference evidence="3" key="1">
    <citation type="submission" date="2017-04" db="EMBL/GenBank/DDBJ databases">
        <title>Comparative genomics and description of representatives of a novel lineage of planctomycetes thriving in anoxic sediments.</title>
        <authorList>
            <person name="Spring S."/>
            <person name="Bunk B."/>
            <person name="Sproer C."/>
        </authorList>
    </citation>
    <scope>NUCLEOTIDE SEQUENCE [LARGE SCALE GENOMIC DNA]</scope>
    <source>
        <strain evidence="3">ST-PulAB-D4</strain>
    </source>
</reference>
<evidence type="ECO:0000313" key="3">
    <source>
        <dbReference type="Proteomes" id="UP000193334"/>
    </source>
</evidence>
<keyword evidence="1" id="KW-0472">Membrane</keyword>
<keyword evidence="1" id="KW-1133">Transmembrane helix</keyword>
<dbReference type="Proteomes" id="UP000193334">
    <property type="component" value="Chromosome"/>
</dbReference>
<gene>
    <name evidence="2" type="ORF">STSP1_00663</name>
</gene>
<accession>A0A1W6LKI6</accession>
<sequence>MKKKEFWHIYPGTVGAAGAYADALQKALREAGIKAFFFVSWAFKYNTENTIKCFYPITDKIPNRGFFLKIVRGIEVVFGMLAVWFLAIFRRPIIVLHTAGPFFSVFIMFFLCKIFCLKVGLTCHDVATRNKEMGKLRLLMLERANFLIVHSFSAKKLLIGFLNDNVKNRIKYHPFPFSSYDEIIEPAKLREAEDVLRNIIPCDKDYFLFTGPRMCKGIETLKNAWEINSRNFKSVLLIAGKWGDVPRNLINEIKKLNNCVILDRYLTNEEFYLFIKKAKFIVLPYLEYSHSSVLISCAHLKAPVITSNIALFEQYLPGYPMSFQKGDSNALSKILKKSEILNENEIDILINKLNKSVKKENSLLIKEVGEVYHSL</sequence>
<proteinExistence type="predicted"/>
<dbReference type="KEGG" id="pbp:STSP1_00663"/>
<dbReference type="EMBL" id="CP021023">
    <property type="protein sequence ID" value="ARN56287.1"/>
    <property type="molecule type" value="Genomic_DNA"/>
</dbReference>
<dbReference type="STRING" id="1941349.STSP1_00663"/>
<name>A0A1W6LKI6_9BACT</name>
<evidence type="ECO:0000256" key="1">
    <source>
        <dbReference type="SAM" id="Phobius"/>
    </source>
</evidence>
<keyword evidence="1" id="KW-0812">Transmembrane</keyword>
<dbReference type="Gene3D" id="3.40.50.2000">
    <property type="entry name" value="Glycogen Phosphorylase B"/>
    <property type="match status" value="2"/>
</dbReference>
<dbReference type="AlphaFoldDB" id="A0A1W6LKI6"/>
<protein>
    <submittedName>
        <fullName evidence="2">Uncharacterized protein</fullName>
    </submittedName>
</protein>
<keyword evidence="3" id="KW-1185">Reference proteome</keyword>